<feature type="domain" description="Flavin reductase like" evidence="2">
    <location>
        <begin position="22"/>
        <end position="171"/>
    </location>
</feature>
<keyword evidence="1" id="KW-0560">Oxidoreductase</keyword>
<proteinExistence type="predicted"/>
<evidence type="ECO:0000256" key="1">
    <source>
        <dbReference type="ARBA" id="ARBA00023002"/>
    </source>
</evidence>
<evidence type="ECO:0000259" key="2">
    <source>
        <dbReference type="SMART" id="SM00903"/>
    </source>
</evidence>
<dbReference type="SMART" id="SM00903">
    <property type="entry name" value="Flavin_Reduct"/>
    <property type="match status" value="1"/>
</dbReference>
<dbReference type="InterPro" id="IPR002563">
    <property type="entry name" value="Flavin_Rdtase-like_dom"/>
</dbReference>
<dbReference type="Pfam" id="PF01613">
    <property type="entry name" value="Flavin_Reduct"/>
    <property type="match status" value="1"/>
</dbReference>
<sequence length="180" mass="19153">MTAATGHTAGLPSNGDLFRQAFRNHPSGVGIVTGDPGHDPFAMTVSSVASVSIGPEILMFSASALSSSTPKLERTDTVVVHLLSANDIELAKLGALKGSERFGEHVHWDRLKTGEPVYPGVFAWIRAKVLQRIPAGGSTLYVIEALDIRVPDEASPEQPAPLVYHNRTWHALGPGSSIPQ</sequence>
<keyword evidence="4" id="KW-1185">Reference proteome</keyword>
<gene>
    <name evidence="3" type="ORF">NL394_23800</name>
</gene>
<dbReference type="EMBL" id="CP101190">
    <property type="protein sequence ID" value="UYW00181.1"/>
    <property type="molecule type" value="Genomic_DNA"/>
</dbReference>
<dbReference type="GO" id="GO:0042602">
    <property type="term" value="F:riboflavin reductase (NADPH) activity"/>
    <property type="evidence" value="ECO:0007669"/>
    <property type="project" value="TreeGrafter"/>
</dbReference>
<dbReference type="GO" id="GO:0010181">
    <property type="term" value="F:FMN binding"/>
    <property type="evidence" value="ECO:0007669"/>
    <property type="project" value="InterPro"/>
</dbReference>
<keyword evidence="3" id="KW-0614">Plasmid</keyword>
<evidence type="ECO:0000313" key="3">
    <source>
        <dbReference type="EMBL" id="UYW00181.1"/>
    </source>
</evidence>
<dbReference type="AlphaFoldDB" id="A0AAX3EQF3"/>
<name>A0AAX3EQF3_PAEUR</name>
<evidence type="ECO:0000313" key="4">
    <source>
        <dbReference type="Proteomes" id="UP001163293"/>
    </source>
</evidence>
<dbReference type="Proteomes" id="UP001163293">
    <property type="component" value="Plasmid unnamed5"/>
</dbReference>
<reference evidence="3" key="1">
    <citation type="submission" date="2022-07" db="EMBL/GenBank/DDBJ databases">
        <authorList>
            <person name="Wu T."/>
        </authorList>
    </citation>
    <scope>NUCLEOTIDE SEQUENCE</scope>
    <source>
        <strain evidence="3">SD-1</strain>
        <plasmid evidence="3">unnamed5</plasmid>
    </source>
</reference>
<dbReference type="Gene3D" id="2.30.110.10">
    <property type="entry name" value="Electron Transport, Fmn-binding Protein, Chain A"/>
    <property type="match status" value="1"/>
</dbReference>
<organism evidence="3 4">
    <name type="scientific">Paenarthrobacter ureafaciens</name>
    <dbReference type="NCBI Taxonomy" id="37931"/>
    <lineage>
        <taxon>Bacteria</taxon>
        <taxon>Bacillati</taxon>
        <taxon>Actinomycetota</taxon>
        <taxon>Actinomycetes</taxon>
        <taxon>Micrococcales</taxon>
        <taxon>Micrococcaceae</taxon>
        <taxon>Paenarthrobacter</taxon>
    </lineage>
</organism>
<dbReference type="InterPro" id="IPR012349">
    <property type="entry name" value="Split_barrel_FMN-bd"/>
</dbReference>
<protein>
    <submittedName>
        <fullName evidence="3">Flavin reductase family protein</fullName>
    </submittedName>
</protein>
<dbReference type="PANTHER" id="PTHR30466">
    <property type="entry name" value="FLAVIN REDUCTASE"/>
    <property type="match status" value="1"/>
</dbReference>
<dbReference type="SUPFAM" id="SSF50475">
    <property type="entry name" value="FMN-binding split barrel"/>
    <property type="match status" value="1"/>
</dbReference>
<dbReference type="PANTHER" id="PTHR30466:SF1">
    <property type="entry name" value="FMN REDUCTASE (NADH) RUTF"/>
    <property type="match status" value="1"/>
</dbReference>
<dbReference type="InterPro" id="IPR050268">
    <property type="entry name" value="NADH-dep_flavin_reductase"/>
</dbReference>
<geneLocation type="plasmid" evidence="3 4">
    <name>unnamed5</name>
</geneLocation>
<dbReference type="RefSeq" id="WP_264450191.1">
    <property type="nucleotide sequence ID" value="NZ_CP101190.1"/>
</dbReference>
<accession>A0AAX3EQF3</accession>